<evidence type="ECO:0000256" key="1">
    <source>
        <dbReference type="ARBA" id="ARBA00008791"/>
    </source>
</evidence>
<reference evidence="4" key="1">
    <citation type="submission" date="2022-10" db="EMBL/GenBank/DDBJ databases">
        <title>The complete genomes of actinobacterial strains from the NBC collection.</title>
        <authorList>
            <person name="Joergensen T.S."/>
            <person name="Alvarez Arevalo M."/>
            <person name="Sterndorff E.B."/>
            <person name="Faurdal D."/>
            <person name="Vuksanovic O."/>
            <person name="Mourched A.-S."/>
            <person name="Charusanti P."/>
            <person name="Shaw S."/>
            <person name="Blin K."/>
            <person name="Weber T."/>
        </authorList>
    </citation>
    <scope>NUCLEOTIDE SEQUENCE</scope>
    <source>
        <strain evidence="4">NBC_01393</strain>
    </source>
</reference>
<dbReference type="InterPro" id="IPR014729">
    <property type="entry name" value="Rossmann-like_a/b/a_fold"/>
</dbReference>
<comment type="similarity">
    <text evidence="1">Belongs to the universal stress protein A family.</text>
</comment>
<protein>
    <submittedName>
        <fullName evidence="4">Universal stress protein</fullName>
    </submittedName>
</protein>
<dbReference type="Pfam" id="PF00582">
    <property type="entry name" value="Usp"/>
    <property type="match status" value="2"/>
</dbReference>
<dbReference type="AlphaFoldDB" id="A0AAU3HQB0"/>
<proteinExistence type="inferred from homology"/>
<dbReference type="SUPFAM" id="SSF52402">
    <property type="entry name" value="Adenine nucleotide alpha hydrolases-like"/>
    <property type="match status" value="2"/>
</dbReference>
<evidence type="ECO:0000313" key="4">
    <source>
        <dbReference type="EMBL" id="WTZ07772.1"/>
    </source>
</evidence>
<feature type="region of interest" description="Disordered" evidence="2">
    <location>
        <begin position="200"/>
        <end position="234"/>
    </location>
</feature>
<dbReference type="InterPro" id="IPR006016">
    <property type="entry name" value="UspA"/>
</dbReference>
<accession>A0AAU3HQB0</accession>
<feature type="domain" description="UspA" evidence="3">
    <location>
        <begin position="163"/>
        <end position="302"/>
    </location>
</feature>
<organism evidence="4">
    <name type="scientific">Streptomyces sp. NBC_01393</name>
    <dbReference type="NCBI Taxonomy" id="2903851"/>
    <lineage>
        <taxon>Bacteria</taxon>
        <taxon>Bacillati</taxon>
        <taxon>Actinomycetota</taxon>
        <taxon>Actinomycetes</taxon>
        <taxon>Kitasatosporales</taxon>
        <taxon>Streptomycetaceae</taxon>
        <taxon>Streptomyces</taxon>
    </lineage>
</organism>
<evidence type="ECO:0000256" key="2">
    <source>
        <dbReference type="SAM" id="MobiDB-lite"/>
    </source>
</evidence>
<evidence type="ECO:0000259" key="3">
    <source>
        <dbReference type="Pfam" id="PF00582"/>
    </source>
</evidence>
<gene>
    <name evidence="4" type="ORF">OG699_07055</name>
</gene>
<name>A0AAU3HQB0_9ACTN</name>
<dbReference type="PANTHER" id="PTHR46268:SF6">
    <property type="entry name" value="UNIVERSAL STRESS PROTEIN UP12"/>
    <property type="match status" value="1"/>
</dbReference>
<feature type="compositionally biased region" description="Basic and acidic residues" evidence="2">
    <location>
        <begin position="223"/>
        <end position="234"/>
    </location>
</feature>
<dbReference type="Gene3D" id="3.40.50.620">
    <property type="entry name" value="HUPs"/>
    <property type="match status" value="2"/>
</dbReference>
<dbReference type="PANTHER" id="PTHR46268">
    <property type="entry name" value="STRESS RESPONSE PROTEIN NHAX"/>
    <property type="match status" value="1"/>
</dbReference>
<feature type="domain" description="UspA" evidence="3">
    <location>
        <begin position="6"/>
        <end position="140"/>
    </location>
</feature>
<dbReference type="EMBL" id="CP109546">
    <property type="protein sequence ID" value="WTZ07772.1"/>
    <property type="molecule type" value="Genomic_DNA"/>
</dbReference>
<sequence>MNTGTTITAGIDGSRASLDAADWAAREAERRRLPLRLVHAGAPQRVAARVPDVDVPAGCARSALDRAAIQLSYAHPALDILARRTEAPAVPALLAAAAESQTLVVGSRGHTGHPAPAGFLAGSVALAVAAAAERPVVLVREGELPEDERAFTTGDVLPGTVPYRPVVLGLDLEHPADQLVGHAFETAAVRSAPLRVVHAWTPPPDDDRAPAEPSATVASPGGAHDRETARRHALSDTLRPWRAKFPDTRVSEEVLHGHPADRLLSASTGSGLLIVGRRAGERLGRAARTVIRQVTCPVVVVPHG</sequence>